<dbReference type="EMBL" id="JAVDYC010000001">
    <property type="protein sequence ID" value="MDR7319932.1"/>
    <property type="molecule type" value="Genomic_DNA"/>
</dbReference>
<dbReference type="SUPFAM" id="SSF160631">
    <property type="entry name" value="SMI1/KNR4-like"/>
    <property type="match status" value="1"/>
</dbReference>
<organism evidence="2 3">
    <name type="scientific">Catenuloplanes niger</name>
    <dbReference type="NCBI Taxonomy" id="587534"/>
    <lineage>
        <taxon>Bacteria</taxon>
        <taxon>Bacillati</taxon>
        <taxon>Actinomycetota</taxon>
        <taxon>Actinomycetes</taxon>
        <taxon>Micromonosporales</taxon>
        <taxon>Micromonosporaceae</taxon>
        <taxon>Catenuloplanes</taxon>
    </lineage>
</organism>
<protein>
    <recommendedName>
        <fullName evidence="1">Knr4/Smi1-like domain-containing protein</fullName>
    </recommendedName>
</protein>
<comment type="caution">
    <text evidence="2">The sequence shown here is derived from an EMBL/GenBank/DDBJ whole genome shotgun (WGS) entry which is preliminary data.</text>
</comment>
<accession>A0AAE4CPY8</accession>
<dbReference type="InterPro" id="IPR037883">
    <property type="entry name" value="Knr4/Smi1-like_sf"/>
</dbReference>
<reference evidence="2 3" key="1">
    <citation type="submission" date="2023-07" db="EMBL/GenBank/DDBJ databases">
        <title>Sequencing the genomes of 1000 actinobacteria strains.</title>
        <authorList>
            <person name="Klenk H.-P."/>
        </authorList>
    </citation>
    <scope>NUCLEOTIDE SEQUENCE [LARGE SCALE GENOMIC DNA]</scope>
    <source>
        <strain evidence="2 3">DSM 44711</strain>
    </source>
</reference>
<evidence type="ECO:0000313" key="2">
    <source>
        <dbReference type="EMBL" id="MDR7319932.1"/>
    </source>
</evidence>
<dbReference type="InterPro" id="IPR018958">
    <property type="entry name" value="Knr4/Smi1-like_dom"/>
</dbReference>
<name>A0AAE4CPY8_9ACTN</name>
<dbReference type="Gene3D" id="3.40.1580.10">
    <property type="entry name" value="SMI1/KNR4-like"/>
    <property type="match status" value="1"/>
</dbReference>
<dbReference type="Pfam" id="PF09346">
    <property type="entry name" value="SMI1_KNR4"/>
    <property type="match status" value="1"/>
</dbReference>
<dbReference type="RefSeq" id="WP_310407932.1">
    <property type="nucleotide sequence ID" value="NZ_JAVDYC010000001.1"/>
</dbReference>
<keyword evidence="3" id="KW-1185">Reference proteome</keyword>
<dbReference type="Proteomes" id="UP001183629">
    <property type="component" value="Unassembled WGS sequence"/>
</dbReference>
<evidence type="ECO:0000313" key="3">
    <source>
        <dbReference type="Proteomes" id="UP001183629"/>
    </source>
</evidence>
<sequence length="155" mass="16816">MGVDPDPWWRARFTSVRTDTAAYDAAGVARARAELGSGLGFTEPFVLPPLLTEMLSAGVIWCSRTAADRHTEFGWCGHEMADIARGYEIADYMPAAVPLAFDGGGGLYLLDARAGHNDGRQPVVWSHAGSLGWDPDDHRPVAPDFETLVRDESLT</sequence>
<gene>
    <name evidence="2" type="ORF">J2S44_000182</name>
</gene>
<proteinExistence type="predicted"/>
<feature type="domain" description="Knr4/Smi1-like" evidence="1">
    <location>
        <begin position="78"/>
        <end position="149"/>
    </location>
</feature>
<evidence type="ECO:0000259" key="1">
    <source>
        <dbReference type="Pfam" id="PF09346"/>
    </source>
</evidence>
<dbReference type="AlphaFoldDB" id="A0AAE4CPY8"/>